<proteinExistence type="inferred from homology"/>
<dbReference type="SUPFAM" id="SSF111369">
    <property type="entry name" value="HlyD-like secretion proteins"/>
    <property type="match status" value="1"/>
</dbReference>
<evidence type="ECO:0000259" key="7">
    <source>
        <dbReference type="Pfam" id="PF25917"/>
    </source>
</evidence>
<evidence type="ECO:0000256" key="4">
    <source>
        <dbReference type="ARBA" id="ARBA00023054"/>
    </source>
</evidence>
<organism evidence="10 11">
    <name type="scientific">Variovorax guangxiensis</name>
    <dbReference type="NCBI Taxonomy" id="1775474"/>
    <lineage>
        <taxon>Bacteria</taxon>
        <taxon>Pseudomonadati</taxon>
        <taxon>Pseudomonadota</taxon>
        <taxon>Betaproteobacteria</taxon>
        <taxon>Burkholderiales</taxon>
        <taxon>Comamonadaceae</taxon>
        <taxon>Variovorax</taxon>
    </lineage>
</organism>
<dbReference type="NCBIfam" id="TIGR01730">
    <property type="entry name" value="RND_mfp"/>
    <property type="match status" value="1"/>
</dbReference>
<feature type="region of interest" description="Disordered" evidence="6">
    <location>
        <begin position="470"/>
        <end position="497"/>
    </location>
</feature>
<dbReference type="PANTHER" id="PTHR30469">
    <property type="entry name" value="MULTIDRUG RESISTANCE PROTEIN MDTA"/>
    <property type="match status" value="1"/>
</dbReference>
<dbReference type="InterPro" id="IPR030190">
    <property type="entry name" value="MacA_alpha-hairpin_sf"/>
</dbReference>
<evidence type="ECO:0000256" key="5">
    <source>
        <dbReference type="SAM" id="Coils"/>
    </source>
</evidence>
<feature type="domain" description="Multidrug resistance protein MdtA-like barrel-sandwich hybrid" evidence="7">
    <location>
        <begin position="71"/>
        <end position="224"/>
    </location>
</feature>
<evidence type="ECO:0000313" key="11">
    <source>
        <dbReference type="Proteomes" id="UP000319212"/>
    </source>
</evidence>
<comment type="caution">
    <text evidence="10">The sequence shown here is derived from an EMBL/GenBank/DDBJ whole genome shotgun (WGS) entry which is preliminary data.</text>
</comment>
<evidence type="ECO:0000313" key="10">
    <source>
        <dbReference type="EMBL" id="TPG27794.1"/>
    </source>
</evidence>
<dbReference type="OrthoDB" id="9784484at2"/>
<dbReference type="Gene3D" id="6.10.140.1990">
    <property type="match status" value="1"/>
</dbReference>
<dbReference type="Proteomes" id="UP000319212">
    <property type="component" value="Unassembled WGS sequence"/>
</dbReference>
<reference evidence="10 11" key="1">
    <citation type="journal article" date="2019" name="Environ. Microbiol.">
        <title>Species interactions and distinct microbial communities in high Arctic permafrost affected cryosols are associated with the CH4 and CO2 gas fluxes.</title>
        <authorList>
            <person name="Altshuler I."/>
            <person name="Hamel J."/>
            <person name="Turney S."/>
            <person name="Magnuson E."/>
            <person name="Levesque R."/>
            <person name="Greer C."/>
            <person name="Whyte L.G."/>
        </authorList>
    </citation>
    <scope>NUCLEOTIDE SEQUENCE [LARGE SCALE GENOMIC DNA]</scope>
    <source>
        <strain evidence="10 11">S06.C</strain>
    </source>
</reference>
<feature type="region of interest" description="Disordered" evidence="6">
    <location>
        <begin position="361"/>
        <end position="422"/>
    </location>
</feature>
<dbReference type="GO" id="GO:1990281">
    <property type="term" value="C:efflux pump complex"/>
    <property type="evidence" value="ECO:0007669"/>
    <property type="project" value="TreeGrafter"/>
</dbReference>
<feature type="compositionally biased region" description="Low complexity" evidence="6">
    <location>
        <begin position="336"/>
        <end position="345"/>
    </location>
</feature>
<dbReference type="GO" id="GO:0019898">
    <property type="term" value="C:extrinsic component of membrane"/>
    <property type="evidence" value="ECO:0007669"/>
    <property type="project" value="InterPro"/>
</dbReference>
<protein>
    <submittedName>
        <fullName evidence="10">Efflux RND transporter periplasmic adaptor subunit</fullName>
    </submittedName>
</protein>
<dbReference type="Gene3D" id="2.40.420.20">
    <property type="match status" value="1"/>
</dbReference>
<dbReference type="EMBL" id="RCZI01000003">
    <property type="protein sequence ID" value="TPG27794.1"/>
    <property type="molecule type" value="Genomic_DNA"/>
</dbReference>
<evidence type="ECO:0000256" key="3">
    <source>
        <dbReference type="ARBA" id="ARBA00022448"/>
    </source>
</evidence>
<dbReference type="Gene3D" id="2.40.30.170">
    <property type="match status" value="1"/>
</dbReference>
<feature type="region of interest" description="Disordered" evidence="6">
    <location>
        <begin position="326"/>
        <end position="345"/>
    </location>
</feature>
<gene>
    <name evidence="10" type="ORF">EAH82_13705</name>
</gene>
<evidence type="ECO:0000256" key="2">
    <source>
        <dbReference type="ARBA" id="ARBA00009477"/>
    </source>
</evidence>
<evidence type="ECO:0000256" key="1">
    <source>
        <dbReference type="ARBA" id="ARBA00004236"/>
    </source>
</evidence>
<dbReference type="InterPro" id="IPR058626">
    <property type="entry name" value="MdtA-like_b-barrel"/>
</dbReference>
<dbReference type="InterPro" id="IPR006143">
    <property type="entry name" value="RND_pump_MFP"/>
</dbReference>
<dbReference type="GO" id="GO:0030313">
    <property type="term" value="C:cell envelope"/>
    <property type="evidence" value="ECO:0007669"/>
    <property type="project" value="UniProtKB-SubCell"/>
</dbReference>
<dbReference type="GO" id="GO:1990961">
    <property type="term" value="P:xenobiotic detoxification by transmembrane export across the plasma membrane"/>
    <property type="evidence" value="ECO:0007669"/>
    <property type="project" value="InterPro"/>
</dbReference>
<dbReference type="PANTHER" id="PTHR30469:SF33">
    <property type="entry name" value="SLR1207 PROTEIN"/>
    <property type="match status" value="1"/>
</dbReference>
<evidence type="ECO:0000256" key="6">
    <source>
        <dbReference type="SAM" id="MobiDB-lite"/>
    </source>
</evidence>
<feature type="compositionally biased region" description="Basic and acidic residues" evidence="6">
    <location>
        <begin position="377"/>
        <end position="399"/>
    </location>
</feature>
<feature type="compositionally biased region" description="Gly residues" evidence="6">
    <location>
        <begin position="482"/>
        <end position="497"/>
    </location>
</feature>
<feature type="compositionally biased region" description="Low complexity" evidence="6">
    <location>
        <begin position="361"/>
        <end position="376"/>
    </location>
</feature>
<evidence type="ECO:0000259" key="8">
    <source>
        <dbReference type="Pfam" id="PF25944"/>
    </source>
</evidence>
<accession>A0A502DRV6</accession>
<dbReference type="Pfam" id="PF25917">
    <property type="entry name" value="BSH_RND"/>
    <property type="match status" value="1"/>
</dbReference>
<feature type="compositionally biased region" description="Low complexity" evidence="6">
    <location>
        <begin position="471"/>
        <end position="481"/>
    </location>
</feature>
<dbReference type="AlphaFoldDB" id="A0A502DRV6"/>
<feature type="coiled-coil region" evidence="5">
    <location>
        <begin position="117"/>
        <end position="182"/>
    </location>
</feature>
<comment type="subcellular location">
    <subcellularLocation>
        <location evidence="1">Cell membrane</location>
    </subcellularLocation>
</comment>
<dbReference type="GO" id="GO:1990195">
    <property type="term" value="C:macrolide transmembrane transporter complex"/>
    <property type="evidence" value="ECO:0007669"/>
    <property type="project" value="InterPro"/>
</dbReference>
<feature type="domain" description="Multidrug resistance protein MdtA-like beta-barrel" evidence="8">
    <location>
        <begin position="231"/>
        <end position="306"/>
    </location>
</feature>
<feature type="domain" description="Multidrug resistance protein MdtA-like C-terminal permuted SH3" evidence="9">
    <location>
        <begin position="421"/>
        <end position="461"/>
    </location>
</feature>
<dbReference type="InterPro" id="IPR058627">
    <property type="entry name" value="MdtA-like_C"/>
</dbReference>
<dbReference type="Pfam" id="PF25967">
    <property type="entry name" value="RND-MFP_C"/>
    <property type="match status" value="1"/>
</dbReference>
<dbReference type="Pfam" id="PF25944">
    <property type="entry name" value="Beta-barrel_RND"/>
    <property type="match status" value="1"/>
</dbReference>
<dbReference type="InterPro" id="IPR058625">
    <property type="entry name" value="MdtA-like_BSH"/>
</dbReference>
<dbReference type="GO" id="GO:0015562">
    <property type="term" value="F:efflux transmembrane transporter activity"/>
    <property type="evidence" value="ECO:0007669"/>
    <property type="project" value="TreeGrafter"/>
</dbReference>
<evidence type="ECO:0000259" key="9">
    <source>
        <dbReference type="Pfam" id="PF25967"/>
    </source>
</evidence>
<keyword evidence="3" id="KW-0813">Transport</keyword>
<comment type="similarity">
    <text evidence="2">Belongs to the membrane fusion protein (MFP) (TC 8.A.1) family.</text>
</comment>
<keyword evidence="4 5" id="KW-0175">Coiled coil</keyword>
<dbReference type="RefSeq" id="WP_140842741.1">
    <property type="nucleotide sequence ID" value="NZ_RCZI01000003.1"/>
</dbReference>
<dbReference type="Gene3D" id="2.40.50.100">
    <property type="match status" value="1"/>
</dbReference>
<name>A0A502DRV6_9BURK</name>
<sequence length="497" mass="52224">MNDAARPRRRLRPALLTLTAIVAVAAAGGFGWQHWSAANAKGPDYVFATVQRVDLEDLVSATGSLQPRDYVDVGAQVSGQLRKIHVEVGNDVTEGQLLAEIDAEQSAARVEASQANLRAQGAQLAQNQVNLEKAERDLQRQKNLMSAEATTLELVQNADTTVKTTRAQINTLKAQMEQTQASMRIEAANLKYTKIYAPMAGTVVSITAKQGQTLNTNQSAPTILRIADQSTMTIQTQVSEADVSKLRTGMQAYFTTLGSQGRRWYGQLKKVEPTPTVTNNVVLYNALFDVANANRSLMSQMTAQVFFVVAEARDTLVVPMSALTMQRAPQGRRDPSAGAPATPAASAASASASAAAPAAAAAAAAPAPEPANASPPGERRRPGGEERQRGAGPSEEQRQRLRAQRQEGAQGTAGARGPRKATVKVAAADGSIAEREVTVGVSNRVQAQILSGLEEGERVVAGLKQADTPRRAAAAQAPGFGAPPGMGAGAPAGGARR</sequence>